<dbReference type="Pfam" id="PF17921">
    <property type="entry name" value="Integrase_H2C2"/>
    <property type="match status" value="1"/>
</dbReference>
<evidence type="ECO:0000256" key="7">
    <source>
        <dbReference type="ARBA" id="ARBA00022918"/>
    </source>
</evidence>
<dbReference type="CDD" id="cd00303">
    <property type="entry name" value="retropepsin_like"/>
    <property type="match status" value="1"/>
</dbReference>
<dbReference type="InterPro" id="IPR001584">
    <property type="entry name" value="Integrase_cat-core"/>
</dbReference>
<evidence type="ECO:0000256" key="8">
    <source>
        <dbReference type="ARBA" id="ARBA00023172"/>
    </source>
</evidence>
<dbReference type="EC" id="2.7.7.49" evidence="1"/>
<dbReference type="SUPFAM" id="SSF53098">
    <property type="entry name" value="Ribonuclease H-like"/>
    <property type="match status" value="2"/>
</dbReference>
<evidence type="ECO:0000256" key="1">
    <source>
        <dbReference type="ARBA" id="ARBA00012493"/>
    </source>
</evidence>
<keyword evidence="3" id="KW-0548">Nucleotidyltransferase</keyword>
<organism evidence="11 12">
    <name type="scientific">Prunus mume</name>
    <name type="common">Japanese apricot</name>
    <name type="synonym">Armeniaca mume</name>
    <dbReference type="NCBI Taxonomy" id="102107"/>
    <lineage>
        <taxon>Eukaryota</taxon>
        <taxon>Viridiplantae</taxon>
        <taxon>Streptophyta</taxon>
        <taxon>Embryophyta</taxon>
        <taxon>Tracheophyta</taxon>
        <taxon>Spermatophyta</taxon>
        <taxon>Magnoliopsida</taxon>
        <taxon>eudicotyledons</taxon>
        <taxon>Gunneridae</taxon>
        <taxon>Pentapetalae</taxon>
        <taxon>rosids</taxon>
        <taxon>fabids</taxon>
        <taxon>Rosales</taxon>
        <taxon>Rosaceae</taxon>
        <taxon>Amygdaloideae</taxon>
        <taxon>Amygdaleae</taxon>
        <taxon>Prunus</taxon>
    </lineage>
</organism>
<dbReference type="InterPro" id="IPR043128">
    <property type="entry name" value="Rev_trsase/Diguanyl_cyclase"/>
</dbReference>
<dbReference type="Gene3D" id="3.10.10.10">
    <property type="entry name" value="HIV Type 1 Reverse Transcriptase, subunit A, domain 1"/>
    <property type="match status" value="2"/>
</dbReference>
<keyword evidence="2" id="KW-0808">Transferase</keyword>
<keyword evidence="5" id="KW-0255">Endonuclease</keyword>
<feature type="domain" description="Reverse transcriptase" evidence="9">
    <location>
        <begin position="46"/>
        <end position="226"/>
    </location>
</feature>
<proteinExistence type="predicted"/>
<keyword evidence="8" id="KW-0233">DNA recombination</keyword>
<dbReference type="PANTHER" id="PTHR37984">
    <property type="entry name" value="PROTEIN CBG26694"/>
    <property type="match status" value="1"/>
</dbReference>
<dbReference type="InterPro" id="IPR002156">
    <property type="entry name" value="RNaseH_domain"/>
</dbReference>
<dbReference type="Pfam" id="PF00078">
    <property type="entry name" value="RVT_1"/>
    <property type="match status" value="1"/>
</dbReference>
<dbReference type="Pfam" id="PF00665">
    <property type="entry name" value="rve"/>
    <property type="match status" value="1"/>
</dbReference>
<dbReference type="PROSITE" id="PS50994">
    <property type="entry name" value="INTEGRASE"/>
    <property type="match status" value="1"/>
</dbReference>
<dbReference type="Gene3D" id="3.30.420.10">
    <property type="entry name" value="Ribonuclease H-like superfamily/Ribonuclease H"/>
    <property type="match status" value="2"/>
</dbReference>
<sequence>MPGIDPQIIYHRLHVNPAIKPVMQKRRNFTPERVVIIETEIDKLLAAGFIEEVSCAKWLVNVVLVAKKDKGMWRVCVDYTNLNKACPKDNFPLPRIDQLVDSTSGNQLLSFMDAYSGYNQIMMHEDDKAKTSFIIERGTYCYKVMPFELKNAEATYQRLVNKMFKEQIGKSMEVYVDDMLVKASKRADHIENLAETFSLLQKYNMKLNPNKCTFGVSSGRFLGYLVTQRGIKAHPNQIKVILNMKSPATTNEIQILTGEDLYIYLAVSDSAASSTLIREELGAQHPVFYTSKALLDAETLYPKMEKLIFSLVVSARKLRPYYQAHWIIAITEFPLRSILHSPDASQRLTKWAIELSQYDLLYRPKIAIKAQALADFVVEFTPTAEEEKMATKSKEKTDDTSPTDLNLPNNLWQLHVDGASNHKGAGARVVIITPDGTLLEQAITLGFFASNNEAEYEALLTGLRLAKELSIKRLAIYSDSQLITNQDSGKFLNSKKEQVSKDILETFRKVQVNIPLLDAIQQIPSYAKFLKDLCTNKRKFKEHETVALSEEVSAVLLRKLPPKLKDPGSFTIPCLIGNQRFEHALLDLGASINLMPFSVFESLNLGELKKTSVSIQLADRSIKYPKGVLEDVLVKVNELIFPADFLGLEMEEVPIPGKDLPLILGRPFMRTARTKIDVYEGTLTMAFDEETVEFKVFDALKYPNDDHACFSIDVLEQMVQETFSASQGETPLERALIQSPETVNKEGNIAVLEAVNILEALPPQRGKFNSIFESLPLSTNKLVPSIVKAPQVELKPLPENLKYAYLGDKKTLPVIIASNLSASEEDKLIRVLREYKTALGWTIADIRGISPTKCMHRILLEGESKPTREAQRRLNPVMKEVVKKEVLKLLDVGIIYPISDSKWVSPVQVVPKKSGITVVKNEDNELVPQRIQTGHIISCRGIEVDKAKIDVVKSLQPPTTVKEIRSFLGHAGFYRRFIKDFSKISRPLCRLLGKDVEFEFNEACLAAFNKLKELLTSAPVIQPPDWNFPFELMCDASDYAVGAVLGQKVHNVPHAIYYASRTLNDAQLNYSTTEKELLAVIFALEKFRSYLIGTKVIVFSDHAALRYLFQKKDAKPRLIRWTLLLQEFDLVIRDKKGSENVVADHLSRLVQGSNEEEDMLPLSESFPDEQLFTLEAKDPWYADIINYKASKLIPEDLTRAQKDKLVKTSKYYVWDDPYLWKYCPDQIVRRCVSESEFNSILTFCHSSACGGHFGPKKTALKVLQCGFYWPSLFKDAYTYCSTCDRCQRTGNISSRNQMPLTPILIVEIFDVWGIDFMGPFPSSYGFIYILLAVDYVSKWVEAIPTRTNDSKVVLSFVKENIFSRFGTPRAIISDGGTHFCNRSFEALLKRYGITHRVSTPYHPQTSGQVEISNREIKQILEKTVSPTRKDWSLRLNEALWAYRTAYKTPIGMSPFRLVYGKACHLPVELEHRAFWAIKKFNFDMKEAGDARRLQLNELDEMRNDAYESARIYKEKTKAFHDKAIQRKTFEIGQKVLLFNSRLWLFPSKSRSRWYSPFAVNWEKQILT</sequence>
<evidence type="ECO:0000313" key="11">
    <source>
        <dbReference type="Proteomes" id="UP000694861"/>
    </source>
</evidence>
<dbReference type="GeneID" id="103326881"/>
<dbReference type="CDD" id="cd01647">
    <property type="entry name" value="RT_LTR"/>
    <property type="match status" value="1"/>
</dbReference>
<dbReference type="InterPro" id="IPR036397">
    <property type="entry name" value="RNaseH_sf"/>
</dbReference>
<dbReference type="Gene3D" id="1.10.340.70">
    <property type="match status" value="1"/>
</dbReference>
<evidence type="ECO:0000259" key="9">
    <source>
        <dbReference type="PROSITE" id="PS50878"/>
    </source>
</evidence>
<keyword evidence="11" id="KW-1185">Reference proteome</keyword>
<evidence type="ECO:0000256" key="3">
    <source>
        <dbReference type="ARBA" id="ARBA00022695"/>
    </source>
</evidence>
<dbReference type="CDD" id="cd09279">
    <property type="entry name" value="RNase_HI_like"/>
    <property type="match status" value="1"/>
</dbReference>
<dbReference type="Gene3D" id="3.30.70.270">
    <property type="match status" value="2"/>
</dbReference>
<keyword evidence="7" id="KW-0695">RNA-directed DNA polymerase</keyword>
<dbReference type="InterPro" id="IPR041588">
    <property type="entry name" value="Integrase_H2C2"/>
</dbReference>
<evidence type="ECO:0000256" key="2">
    <source>
        <dbReference type="ARBA" id="ARBA00022679"/>
    </source>
</evidence>
<evidence type="ECO:0000256" key="4">
    <source>
        <dbReference type="ARBA" id="ARBA00022722"/>
    </source>
</evidence>
<keyword evidence="4" id="KW-0540">Nuclease</keyword>
<dbReference type="PROSITE" id="PS50878">
    <property type="entry name" value="RT_POL"/>
    <property type="match status" value="1"/>
</dbReference>
<dbReference type="Pfam" id="PF17917">
    <property type="entry name" value="RT_RNaseH"/>
    <property type="match status" value="2"/>
</dbReference>
<accession>A0ABM1LLL4</accession>
<dbReference type="PANTHER" id="PTHR37984:SF5">
    <property type="entry name" value="PROTEIN NYNRIN-LIKE"/>
    <property type="match status" value="1"/>
</dbReference>
<dbReference type="SUPFAM" id="SSF56672">
    <property type="entry name" value="DNA/RNA polymerases"/>
    <property type="match status" value="2"/>
</dbReference>
<evidence type="ECO:0000313" key="12">
    <source>
        <dbReference type="RefSeq" id="XP_016648291.1"/>
    </source>
</evidence>
<dbReference type="InterPro" id="IPR050951">
    <property type="entry name" value="Retrovirus_Pol_polyprotein"/>
</dbReference>
<dbReference type="InterPro" id="IPR043502">
    <property type="entry name" value="DNA/RNA_pol_sf"/>
</dbReference>
<dbReference type="InterPro" id="IPR000477">
    <property type="entry name" value="RT_dom"/>
</dbReference>
<feature type="domain" description="Integrase catalytic" evidence="10">
    <location>
        <begin position="1298"/>
        <end position="1462"/>
    </location>
</feature>
<dbReference type="InterPro" id="IPR021109">
    <property type="entry name" value="Peptidase_aspartic_dom_sf"/>
</dbReference>
<reference evidence="12" key="2">
    <citation type="submission" date="2025-08" db="UniProtKB">
        <authorList>
            <consortium name="RefSeq"/>
        </authorList>
    </citation>
    <scope>IDENTIFICATION</scope>
</reference>
<keyword evidence="6" id="KW-0378">Hydrolase</keyword>
<gene>
    <name evidence="12" type="primary">LOC103326881</name>
</gene>
<dbReference type="Pfam" id="PF13456">
    <property type="entry name" value="RVT_3"/>
    <property type="match status" value="1"/>
</dbReference>
<evidence type="ECO:0000259" key="10">
    <source>
        <dbReference type="PROSITE" id="PS50994"/>
    </source>
</evidence>
<name>A0ABM1LLL4_PRUMU</name>
<evidence type="ECO:0000256" key="6">
    <source>
        <dbReference type="ARBA" id="ARBA00022801"/>
    </source>
</evidence>
<dbReference type="Gene3D" id="2.40.70.10">
    <property type="entry name" value="Acid Proteases"/>
    <property type="match status" value="1"/>
</dbReference>
<evidence type="ECO:0000256" key="5">
    <source>
        <dbReference type="ARBA" id="ARBA00022759"/>
    </source>
</evidence>
<dbReference type="RefSeq" id="XP_016648291.1">
    <property type="nucleotide sequence ID" value="XM_016792805.1"/>
</dbReference>
<reference evidence="11" key="1">
    <citation type="journal article" date="2012" name="Nat. Commun.">
        <title>The genome of Prunus mume.</title>
        <authorList>
            <person name="Zhang Q."/>
            <person name="Chen W."/>
            <person name="Sun L."/>
            <person name="Zhao F."/>
            <person name="Huang B."/>
            <person name="Yang W."/>
            <person name="Tao Y."/>
            <person name="Wang J."/>
            <person name="Yuan Z."/>
            <person name="Fan G."/>
            <person name="Xing Z."/>
            <person name="Han C."/>
            <person name="Pan H."/>
            <person name="Zhong X."/>
            <person name="Shi W."/>
            <person name="Liang X."/>
            <person name="Du D."/>
            <person name="Sun F."/>
            <person name="Xu Z."/>
            <person name="Hao R."/>
            <person name="Lv T."/>
            <person name="Lv Y."/>
            <person name="Zheng Z."/>
            <person name="Sun M."/>
            <person name="Luo L."/>
            <person name="Cai M."/>
            <person name="Gao Y."/>
            <person name="Wang J."/>
            <person name="Yin Y."/>
            <person name="Xu X."/>
            <person name="Cheng T."/>
            <person name="Wang J."/>
        </authorList>
    </citation>
    <scope>NUCLEOTIDE SEQUENCE [LARGE SCALE GENOMIC DNA]</scope>
</reference>
<dbReference type="InterPro" id="IPR041373">
    <property type="entry name" value="RT_RNaseH"/>
</dbReference>
<protein>
    <recommendedName>
        <fullName evidence="1">RNA-directed DNA polymerase</fullName>
        <ecNumber evidence="1">2.7.7.49</ecNumber>
    </recommendedName>
</protein>
<dbReference type="Proteomes" id="UP000694861">
    <property type="component" value="Linkage group LG3"/>
</dbReference>
<dbReference type="InterPro" id="IPR012337">
    <property type="entry name" value="RNaseH-like_sf"/>
</dbReference>
<dbReference type="CDD" id="cd09274">
    <property type="entry name" value="RNase_HI_RT_Ty3"/>
    <property type="match status" value="1"/>
</dbReference>